<organism evidence="9 10">
    <name type="scientific">Microbacterium insulae</name>
    <dbReference type="NCBI Taxonomy" id="483014"/>
    <lineage>
        <taxon>Bacteria</taxon>
        <taxon>Bacillati</taxon>
        <taxon>Actinomycetota</taxon>
        <taxon>Actinomycetes</taxon>
        <taxon>Micrococcales</taxon>
        <taxon>Microbacteriaceae</taxon>
        <taxon>Microbacterium</taxon>
    </lineage>
</organism>
<dbReference type="RefSeq" id="WP_204978061.1">
    <property type="nucleotide sequence ID" value="NZ_JBHTII010000001.1"/>
</dbReference>
<feature type="transmembrane region" description="Helical" evidence="8">
    <location>
        <begin position="32"/>
        <end position="53"/>
    </location>
</feature>
<evidence type="ECO:0000313" key="10">
    <source>
        <dbReference type="Proteomes" id="UP001597055"/>
    </source>
</evidence>
<dbReference type="InterPro" id="IPR000390">
    <property type="entry name" value="Small_drug/metabolite_transptr"/>
</dbReference>
<comment type="subcellular location">
    <subcellularLocation>
        <location evidence="1 7">Cell membrane</location>
        <topology evidence="1 7">Multi-pass membrane protein</topology>
    </subcellularLocation>
</comment>
<accession>A0ABW3AHN6</accession>
<evidence type="ECO:0000256" key="1">
    <source>
        <dbReference type="ARBA" id="ARBA00004651"/>
    </source>
</evidence>
<comment type="similarity">
    <text evidence="7">Belongs to the drug/metabolite transporter (DMT) superfamily. Small multidrug resistance (SMR) (TC 2.A.7.1) family.</text>
</comment>
<comment type="caution">
    <text evidence="9">The sequence shown here is derived from an EMBL/GenBank/DDBJ whole genome shotgun (WGS) entry which is preliminary data.</text>
</comment>
<dbReference type="InterPro" id="IPR037185">
    <property type="entry name" value="EmrE-like"/>
</dbReference>
<keyword evidence="4 7" id="KW-0812">Transmembrane</keyword>
<dbReference type="Proteomes" id="UP001597055">
    <property type="component" value="Unassembled WGS sequence"/>
</dbReference>
<evidence type="ECO:0000256" key="8">
    <source>
        <dbReference type="SAM" id="Phobius"/>
    </source>
</evidence>
<sequence>MTRSRVAGLALTGAILVEVAATLSLKAAIVQPLWYVAVVAGYATAFALLAVCLRAGMPVGVAYAIWGACGVFLTALLAALIFGEMLTPIMAVGMALIIGGVLFVEAGHRSKPADAS</sequence>
<feature type="transmembrane region" description="Helical" evidence="8">
    <location>
        <begin position="88"/>
        <end position="106"/>
    </location>
</feature>
<protein>
    <submittedName>
        <fullName evidence="9">DMT family transporter</fullName>
    </submittedName>
</protein>
<evidence type="ECO:0000313" key="9">
    <source>
        <dbReference type="EMBL" id="MFD0790299.1"/>
    </source>
</evidence>
<gene>
    <name evidence="9" type="ORF">ACFQ0P_07815</name>
</gene>
<dbReference type="EMBL" id="JBHTII010000001">
    <property type="protein sequence ID" value="MFD0790299.1"/>
    <property type="molecule type" value="Genomic_DNA"/>
</dbReference>
<keyword evidence="6 8" id="KW-0472">Membrane</keyword>
<dbReference type="PANTHER" id="PTHR30561:SF1">
    <property type="entry name" value="MULTIDRUG TRANSPORTER EMRE"/>
    <property type="match status" value="1"/>
</dbReference>
<evidence type="ECO:0000256" key="6">
    <source>
        <dbReference type="ARBA" id="ARBA00023136"/>
    </source>
</evidence>
<dbReference type="PANTHER" id="PTHR30561">
    <property type="entry name" value="SMR FAMILY PROTON-DEPENDENT DRUG EFFLUX TRANSPORTER SUGE"/>
    <property type="match status" value="1"/>
</dbReference>
<proteinExistence type="inferred from homology"/>
<evidence type="ECO:0000256" key="3">
    <source>
        <dbReference type="ARBA" id="ARBA00022475"/>
    </source>
</evidence>
<evidence type="ECO:0000256" key="2">
    <source>
        <dbReference type="ARBA" id="ARBA00022448"/>
    </source>
</evidence>
<dbReference type="Gene3D" id="1.10.3730.20">
    <property type="match status" value="1"/>
</dbReference>
<keyword evidence="5 8" id="KW-1133">Transmembrane helix</keyword>
<keyword evidence="2" id="KW-0813">Transport</keyword>
<keyword evidence="3" id="KW-1003">Cell membrane</keyword>
<keyword evidence="10" id="KW-1185">Reference proteome</keyword>
<reference evidence="10" key="1">
    <citation type="journal article" date="2019" name="Int. J. Syst. Evol. Microbiol.">
        <title>The Global Catalogue of Microorganisms (GCM) 10K type strain sequencing project: providing services to taxonomists for standard genome sequencing and annotation.</title>
        <authorList>
            <consortium name="The Broad Institute Genomics Platform"/>
            <consortium name="The Broad Institute Genome Sequencing Center for Infectious Disease"/>
            <person name="Wu L."/>
            <person name="Ma J."/>
        </authorList>
    </citation>
    <scope>NUCLEOTIDE SEQUENCE [LARGE SCALE GENOMIC DNA]</scope>
    <source>
        <strain evidence="10">CCUG 54523</strain>
    </source>
</reference>
<dbReference type="SUPFAM" id="SSF103481">
    <property type="entry name" value="Multidrug resistance efflux transporter EmrE"/>
    <property type="match status" value="1"/>
</dbReference>
<evidence type="ECO:0000256" key="4">
    <source>
        <dbReference type="ARBA" id="ARBA00022692"/>
    </source>
</evidence>
<dbReference type="InterPro" id="IPR045324">
    <property type="entry name" value="Small_multidrug_res"/>
</dbReference>
<dbReference type="Pfam" id="PF00893">
    <property type="entry name" value="Multi_Drug_Res"/>
    <property type="match status" value="1"/>
</dbReference>
<name>A0ABW3AHN6_9MICO</name>
<feature type="transmembrane region" description="Helical" evidence="8">
    <location>
        <begin position="60"/>
        <end position="82"/>
    </location>
</feature>
<evidence type="ECO:0000256" key="5">
    <source>
        <dbReference type="ARBA" id="ARBA00022989"/>
    </source>
</evidence>
<evidence type="ECO:0000256" key="7">
    <source>
        <dbReference type="RuleBase" id="RU003942"/>
    </source>
</evidence>